<dbReference type="AlphaFoldDB" id="F4SY59"/>
<dbReference type="HOGENOM" id="CLU_051983_0_0_6"/>
<dbReference type="MEROPS" id="C55.001"/>
<dbReference type="EMBL" id="GL883905">
    <property type="protein sequence ID" value="EGI16306.1"/>
    <property type="molecule type" value="Genomic_DNA"/>
</dbReference>
<accession>F4SY59</accession>
<reference evidence="6 7" key="1">
    <citation type="submission" date="2010-01" db="EMBL/GenBank/DDBJ databases">
        <title>The Genome Sequence of Escherichia coli M605.</title>
        <authorList>
            <consortium name="The Broad Institute Genome Sequencing Platform"/>
            <consortium name="The Broad Institute Genome Sequencing Center for Infectious Disease"/>
            <person name="Feldgarden M."/>
            <person name="Gordon D.M."/>
            <person name="Johnson J.R."/>
            <person name="Johnston B.D."/>
            <person name="Young S."/>
            <person name="Zeng Q."/>
            <person name="Koehrsen M."/>
            <person name="Alvarado L."/>
            <person name="Berlin A.M."/>
            <person name="Borenstein D."/>
            <person name="Chapman S.B."/>
            <person name="Chen Z."/>
            <person name="Engels R."/>
            <person name="Freedman E."/>
            <person name="Gellesch M."/>
            <person name="Goldberg J."/>
            <person name="Griggs A."/>
            <person name="Gujja S."/>
            <person name="Heilman E.R."/>
            <person name="Heiman D.I."/>
            <person name="Hepburn T.A."/>
            <person name="Howarth C."/>
            <person name="Jen D."/>
            <person name="Larson L."/>
            <person name="Lewis B."/>
            <person name="Mehta T."/>
            <person name="Park D."/>
            <person name="Pearson M."/>
            <person name="Richards J."/>
            <person name="Roberts A."/>
            <person name="Saif S."/>
            <person name="Shea T.D."/>
            <person name="Shenoy N."/>
            <person name="Sisk P."/>
            <person name="Stolte C."/>
            <person name="Sykes S.N."/>
            <person name="Walk T."/>
            <person name="White J."/>
            <person name="Yandava C."/>
            <person name="Haas B."/>
            <person name="Henn M.R."/>
            <person name="Nusbaum C."/>
            <person name="Birren B."/>
        </authorList>
    </citation>
    <scope>NUCLEOTIDE SEQUENCE [LARGE SCALE GENOMIC DNA]</scope>
    <source>
        <strain evidence="6 7">M605</strain>
    </source>
</reference>
<comment type="similarity">
    <text evidence="3">Belongs to the acetyltransferase YopJ family.</text>
</comment>
<evidence type="ECO:0000256" key="4">
    <source>
        <dbReference type="ARBA" id="ARBA00048364"/>
    </source>
</evidence>
<keyword evidence="2" id="KW-0012">Acyltransferase</keyword>
<protein>
    <submittedName>
        <fullName evidence="6">Effector protein YopJ (Virulence factor yopJ)</fullName>
    </submittedName>
</protein>
<dbReference type="GO" id="GO:0016746">
    <property type="term" value="F:acyltransferase activity"/>
    <property type="evidence" value="ECO:0007669"/>
    <property type="project" value="UniProtKB-KW"/>
</dbReference>
<evidence type="ECO:0000256" key="2">
    <source>
        <dbReference type="ARBA" id="ARBA00023315"/>
    </source>
</evidence>
<gene>
    <name evidence="6" type="ORF">ECIG_04698</name>
</gene>
<evidence type="ECO:0000313" key="7">
    <source>
        <dbReference type="Proteomes" id="UP000004710"/>
    </source>
</evidence>
<proteinExistence type="inferred from homology"/>
<keyword evidence="1" id="KW-0808">Transferase</keyword>
<evidence type="ECO:0000256" key="5">
    <source>
        <dbReference type="ARBA" id="ARBA00048662"/>
    </source>
</evidence>
<organism evidence="6 7">
    <name type="scientific">Escherichia coli M605</name>
    <dbReference type="NCBI Taxonomy" id="656417"/>
    <lineage>
        <taxon>Bacteria</taxon>
        <taxon>Pseudomonadati</taxon>
        <taxon>Pseudomonadota</taxon>
        <taxon>Gammaproteobacteria</taxon>
        <taxon>Enterobacterales</taxon>
        <taxon>Enterobacteriaceae</taxon>
        <taxon>Escherichia</taxon>
    </lineage>
</organism>
<comment type="catalytic activity">
    <reaction evidence="4">
        <text>L-threonyl-[protein] + acetyl-CoA = O-acetyl-L-threonyl-[protein] + CoA</text>
        <dbReference type="Rhea" id="RHEA:65340"/>
        <dbReference type="Rhea" id="RHEA-COMP:11060"/>
        <dbReference type="Rhea" id="RHEA-COMP:16780"/>
        <dbReference type="ChEBI" id="CHEBI:30013"/>
        <dbReference type="ChEBI" id="CHEBI:57287"/>
        <dbReference type="ChEBI" id="CHEBI:57288"/>
        <dbReference type="ChEBI" id="CHEBI:141025"/>
    </reaction>
    <physiologicalReaction direction="left-to-right" evidence="4">
        <dbReference type="Rhea" id="RHEA:65341"/>
    </physiologicalReaction>
</comment>
<evidence type="ECO:0000313" key="6">
    <source>
        <dbReference type="EMBL" id="EGI16306.1"/>
    </source>
</evidence>
<dbReference type="InterPro" id="IPR005083">
    <property type="entry name" value="YopJ-like"/>
</dbReference>
<dbReference type="Proteomes" id="UP000004710">
    <property type="component" value="Unassembled WGS sequence"/>
</dbReference>
<evidence type="ECO:0000256" key="3">
    <source>
        <dbReference type="ARBA" id="ARBA00023785"/>
    </source>
</evidence>
<name>F4SY59_ECOLX</name>
<evidence type="ECO:0000256" key="1">
    <source>
        <dbReference type="ARBA" id="ARBA00022679"/>
    </source>
</evidence>
<comment type="catalytic activity">
    <reaction evidence="5">
        <text>L-seryl-[protein] + acetyl-CoA = O-acetyl-L-seryl-[protein] + CoA</text>
        <dbReference type="Rhea" id="RHEA:59392"/>
        <dbReference type="Rhea" id="RHEA-COMP:9863"/>
        <dbReference type="Rhea" id="RHEA-COMP:15352"/>
        <dbReference type="ChEBI" id="CHEBI:29999"/>
        <dbReference type="ChEBI" id="CHEBI:57287"/>
        <dbReference type="ChEBI" id="CHEBI:57288"/>
        <dbReference type="ChEBI" id="CHEBI:141128"/>
    </reaction>
    <physiologicalReaction direction="left-to-right" evidence="5">
        <dbReference type="Rhea" id="RHEA:59393"/>
    </physiologicalReaction>
</comment>
<dbReference type="NCBIfam" id="NF011898">
    <property type="entry name" value="PRK15371.1"/>
    <property type="match status" value="1"/>
</dbReference>
<dbReference type="Pfam" id="PF03421">
    <property type="entry name" value="Acetyltransf_14"/>
    <property type="match status" value="1"/>
</dbReference>
<sequence length="312" mass="35829">MGHRIARYRLFIHIIFNYTNKDKQMIGPISQINSLGVLSKNDTDSSMNNEELKNIIAQLETDIADGSWFHRDYSKMDVKVMPRLVMQANNKFPEMNLKFVKSPQDFSIEIKNAIEYRDESARFIINMGEDGIHFSVIDYKHINGKTSLILFEPASFNSMGPAMLALRAKVAIERHQLPDCHFSMVEMDIQRSSSECGIFSLALAKKLYTERDSLSKLHEDNIKGTLGDSKKPLPHDKVDLYLPVTFYKHTQGRRRLNEYLNTNPQGISTVINKKNETILNRFDNNQSVLDGKILSVSAHKKRITEYKTLLKS</sequence>